<name>A0A7N0RJB0_KALFE</name>
<dbReference type="EnsemblPlants" id="Kaladp0011s1122.1.v1.1">
    <property type="protein sequence ID" value="Kaladp0011s1122.1.v1.1.CDS.1"/>
    <property type="gene ID" value="Kaladp0011s1122.v1.1"/>
</dbReference>
<protein>
    <submittedName>
        <fullName evidence="1">Uncharacterized protein</fullName>
    </submittedName>
</protein>
<dbReference type="Proteomes" id="UP000594263">
    <property type="component" value="Unplaced"/>
</dbReference>
<organism evidence="1 2">
    <name type="scientific">Kalanchoe fedtschenkoi</name>
    <name type="common">Lavender scallops</name>
    <name type="synonym">South American air plant</name>
    <dbReference type="NCBI Taxonomy" id="63787"/>
    <lineage>
        <taxon>Eukaryota</taxon>
        <taxon>Viridiplantae</taxon>
        <taxon>Streptophyta</taxon>
        <taxon>Embryophyta</taxon>
        <taxon>Tracheophyta</taxon>
        <taxon>Spermatophyta</taxon>
        <taxon>Magnoliopsida</taxon>
        <taxon>eudicotyledons</taxon>
        <taxon>Gunneridae</taxon>
        <taxon>Pentapetalae</taxon>
        <taxon>Saxifragales</taxon>
        <taxon>Crassulaceae</taxon>
        <taxon>Kalanchoe</taxon>
    </lineage>
</organism>
<keyword evidence="2" id="KW-1185">Reference proteome</keyword>
<evidence type="ECO:0000313" key="1">
    <source>
        <dbReference type="EnsemblPlants" id="Kaladp0011s1122.1.v1.1.CDS.1"/>
    </source>
</evidence>
<dbReference type="AlphaFoldDB" id="A0A7N0RJB0"/>
<accession>A0A7N0RJB0</accession>
<dbReference type="Gramene" id="Kaladp0011s1122.1.v1.1">
    <property type="protein sequence ID" value="Kaladp0011s1122.1.v1.1.CDS.1"/>
    <property type="gene ID" value="Kaladp0011s1122.v1.1"/>
</dbReference>
<reference evidence="1" key="1">
    <citation type="submission" date="2021-01" db="UniProtKB">
        <authorList>
            <consortium name="EnsemblPlants"/>
        </authorList>
    </citation>
    <scope>IDENTIFICATION</scope>
</reference>
<sequence length="99" mass="11015">MEFVGCSNKITFESQSFSVPYTRYCADGEMAHCRAGRMASRGGSSGTTHKLPLLRISPSPPACLWKSQTNKPHLVQYRASQTRPILGFRWPLSEAARLV</sequence>
<proteinExistence type="predicted"/>
<evidence type="ECO:0000313" key="2">
    <source>
        <dbReference type="Proteomes" id="UP000594263"/>
    </source>
</evidence>